<evidence type="ECO:0000313" key="2">
    <source>
        <dbReference type="Proteomes" id="UP000824221"/>
    </source>
</evidence>
<sequence length="224" mass="25475">MEFLVSDRMEHSGFLAYFYSGVSGAQGVDRAELDVSGERAVCRVFAESLALPVLLERMTEIVAVGYKYRFLDGCVRVGLGERERALLLSALIAADLEGDRQYILPRLASEKEYCLDGLFAFRMGELREKWERIAAYIPEEFSKRDLINFSTFLVQESRRTVYLKESEVYGENFRRLRLSRLTGRECAEREIVLADAGYVKCLGGVSDGMGEFLKNYYAGRTVFS</sequence>
<dbReference type="AlphaFoldDB" id="A0A9D2H2G2"/>
<dbReference type="Proteomes" id="UP000824221">
    <property type="component" value="Unassembled WGS sequence"/>
</dbReference>
<dbReference type="EMBL" id="DXAJ01000029">
    <property type="protein sequence ID" value="HJA02060.1"/>
    <property type="molecule type" value="Genomic_DNA"/>
</dbReference>
<gene>
    <name evidence="1" type="ORF">H9797_01580</name>
</gene>
<name>A0A9D2H2G2_9FIRM</name>
<evidence type="ECO:0000313" key="1">
    <source>
        <dbReference type="EMBL" id="HJA02060.1"/>
    </source>
</evidence>
<proteinExistence type="predicted"/>
<comment type="caution">
    <text evidence="1">The sequence shown here is derived from an EMBL/GenBank/DDBJ whole genome shotgun (WGS) entry which is preliminary data.</text>
</comment>
<reference evidence="1" key="1">
    <citation type="journal article" date="2021" name="PeerJ">
        <title>Extensive microbial diversity within the chicken gut microbiome revealed by metagenomics and culture.</title>
        <authorList>
            <person name="Gilroy R."/>
            <person name="Ravi A."/>
            <person name="Getino M."/>
            <person name="Pursley I."/>
            <person name="Horton D.L."/>
            <person name="Alikhan N.F."/>
            <person name="Baker D."/>
            <person name="Gharbi K."/>
            <person name="Hall N."/>
            <person name="Watson M."/>
            <person name="Adriaenssens E.M."/>
            <person name="Foster-Nyarko E."/>
            <person name="Jarju S."/>
            <person name="Secka A."/>
            <person name="Antonio M."/>
            <person name="Oren A."/>
            <person name="Chaudhuri R.R."/>
            <person name="La Ragione R."/>
            <person name="Hildebrand F."/>
            <person name="Pallen M.J."/>
        </authorList>
    </citation>
    <scope>NUCLEOTIDE SEQUENCE</scope>
    <source>
        <strain evidence="1">CHK156-179</strain>
    </source>
</reference>
<accession>A0A9D2H2G2</accession>
<organism evidence="1 2">
    <name type="scientific">Candidatus Gallimonas gallistercoris</name>
    <dbReference type="NCBI Taxonomy" id="2838602"/>
    <lineage>
        <taxon>Bacteria</taxon>
        <taxon>Bacillati</taxon>
        <taxon>Bacillota</taxon>
        <taxon>Clostridia</taxon>
        <taxon>Candidatus Gallimonas</taxon>
    </lineage>
</organism>
<protein>
    <submittedName>
        <fullName evidence="1">Uncharacterized protein</fullName>
    </submittedName>
</protein>
<reference evidence="1" key="2">
    <citation type="submission" date="2021-04" db="EMBL/GenBank/DDBJ databases">
        <authorList>
            <person name="Gilroy R."/>
        </authorList>
    </citation>
    <scope>NUCLEOTIDE SEQUENCE</scope>
    <source>
        <strain evidence="1">CHK156-179</strain>
    </source>
</reference>